<feature type="non-terminal residue" evidence="18">
    <location>
        <position position="417"/>
    </location>
</feature>
<sequence length="417" mass="45979">MKNCLKKLVAVTLVISTFVSTVAFANPSEPTVNAQSAILMEPETGTIIYEKNSEDKMYPASMTKMLTALVLLDYFDYDALITVGDEINGITLDSSKAGHKRGETLSVENLIRGLIIPSGNDSANVVAAAVAKKIENNNDLPYEECEKIFTELMNKKAEELGCKNSHFSNAHGYHDDNHYTTAYDMALITKEALKNETIKKIASEKSFSGDGSGNTLEENTNLVTQTYNWRSHNLLIADGEYNYEYATGLKTGFTDQAGDCVAATAEKDGTQLIAIIMNSEDPNRWLDARNLFEYGFNNFSINTLQKNGDVVETVGLTNNNKLNGNTLDVIVKEDIANYMLNSDVENVEKVIKYNDDLVAENKDDSSETAVTLKAPISKDSEIGTIKYELNGKTIKEAKLYASTDVEKSTILSSIQYF</sequence>
<dbReference type="GO" id="GO:0009252">
    <property type="term" value="P:peptidoglycan biosynthetic process"/>
    <property type="evidence" value="ECO:0007669"/>
    <property type="project" value="UniProtKB-KW"/>
</dbReference>
<evidence type="ECO:0000256" key="9">
    <source>
        <dbReference type="ARBA" id="ARBA00022960"/>
    </source>
</evidence>
<feature type="signal peptide" evidence="16">
    <location>
        <begin position="1"/>
        <end position="25"/>
    </location>
</feature>
<evidence type="ECO:0000256" key="15">
    <source>
        <dbReference type="RuleBase" id="RU004016"/>
    </source>
</evidence>
<dbReference type="GO" id="GO:0009002">
    <property type="term" value="F:serine-type D-Ala-D-Ala carboxypeptidase activity"/>
    <property type="evidence" value="ECO:0007669"/>
    <property type="project" value="UniProtKB-EC"/>
</dbReference>
<proteinExistence type="inferred from homology"/>
<evidence type="ECO:0000256" key="4">
    <source>
        <dbReference type="ARBA" id="ARBA00012448"/>
    </source>
</evidence>
<dbReference type="InterPro" id="IPR015956">
    <property type="entry name" value="Peniciliin-bd_prot_C_sf"/>
</dbReference>
<dbReference type="InterPro" id="IPR012907">
    <property type="entry name" value="Peptidase_S11_C"/>
</dbReference>
<dbReference type="SMART" id="SM00936">
    <property type="entry name" value="PBP5_C"/>
    <property type="match status" value="1"/>
</dbReference>
<dbReference type="GO" id="GO:0071555">
    <property type="term" value="P:cell wall organization"/>
    <property type="evidence" value="ECO:0007669"/>
    <property type="project" value="UniProtKB-KW"/>
</dbReference>
<keyword evidence="7 16" id="KW-0732">Signal</keyword>
<dbReference type="Gene3D" id="3.40.710.10">
    <property type="entry name" value="DD-peptidase/beta-lactamase superfamily"/>
    <property type="match status" value="1"/>
</dbReference>
<evidence type="ECO:0000313" key="18">
    <source>
        <dbReference type="EMBL" id="MBO8433903.1"/>
    </source>
</evidence>
<evidence type="ECO:0000256" key="3">
    <source>
        <dbReference type="ARBA" id="ARBA00007164"/>
    </source>
</evidence>
<comment type="function">
    <text evidence="1">Removes C-terminal D-alanyl residues from sugar-peptide cell wall precursors.</text>
</comment>
<dbReference type="GO" id="GO:0006508">
    <property type="term" value="P:proteolysis"/>
    <property type="evidence" value="ECO:0007669"/>
    <property type="project" value="UniProtKB-KW"/>
</dbReference>
<comment type="caution">
    <text evidence="18">The sequence shown here is derived from an EMBL/GenBank/DDBJ whole genome shotgun (WGS) entry which is preliminary data.</text>
</comment>
<dbReference type="EMBL" id="JADIMX010000024">
    <property type="protein sequence ID" value="MBO8433903.1"/>
    <property type="molecule type" value="Genomic_DNA"/>
</dbReference>
<name>A0A9D9DW90_9FIRM</name>
<evidence type="ECO:0000259" key="17">
    <source>
        <dbReference type="SMART" id="SM00936"/>
    </source>
</evidence>
<evidence type="ECO:0000256" key="16">
    <source>
        <dbReference type="SAM" id="SignalP"/>
    </source>
</evidence>
<keyword evidence="5 18" id="KW-0121">Carboxypeptidase</keyword>
<organism evidence="18 19">
    <name type="scientific">Candidatus Fimicola merdigallinarum</name>
    <dbReference type="NCBI Taxonomy" id="2840819"/>
    <lineage>
        <taxon>Bacteria</taxon>
        <taxon>Bacillati</taxon>
        <taxon>Bacillota</taxon>
        <taxon>Clostridia</taxon>
        <taxon>Lachnospirales</taxon>
        <taxon>Lachnospiraceae</taxon>
        <taxon>Lachnospiraceae incertae sedis</taxon>
        <taxon>Candidatus Fimicola</taxon>
    </lineage>
</organism>
<keyword evidence="9" id="KW-0133">Cell shape</keyword>
<comment type="similarity">
    <text evidence="3 15">Belongs to the peptidase S11 family.</text>
</comment>
<evidence type="ECO:0000256" key="8">
    <source>
        <dbReference type="ARBA" id="ARBA00022801"/>
    </source>
</evidence>
<keyword evidence="10" id="KW-0573">Peptidoglycan synthesis</keyword>
<dbReference type="InterPro" id="IPR037167">
    <property type="entry name" value="Peptidase_S11_C_sf"/>
</dbReference>
<dbReference type="InterPro" id="IPR012338">
    <property type="entry name" value="Beta-lactam/transpept-like"/>
</dbReference>
<dbReference type="PANTHER" id="PTHR21581:SF6">
    <property type="entry name" value="TRAFFICKING PROTEIN PARTICLE COMPLEX SUBUNIT 12"/>
    <property type="match status" value="1"/>
</dbReference>
<evidence type="ECO:0000256" key="2">
    <source>
        <dbReference type="ARBA" id="ARBA00004752"/>
    </source>
</evidence>
<feature type="binding site" evidence="14">
    <location>
        <position position="250"/>
    </location>
    <ligand>
        <name>substrate</name>
    </ligand>
</feature>
<evidence type="ECO:0000256" key="10">
    <source>
        <dbReference type="ARBA" id="ARBA00022984"/>
    </source>
</evidence>
<feature type="active site" evidence="13">
    <location>
        <position position="118"/>
    </location>
</feature>
<dbReference type="EC" id="3.4.16.4" evidence="4"/>
<reference evidence="18" key="2">
    <citation type="journal article" date="2021" name="PeerJ">
        <title>Extensive microbial diversity within the chicken gut microbiome revealed by metagenomics and culture.</title>
        <authorList>
            <person name="Gilroy R."/>
            <person name="Ravi A."/>
            <person name="Getino M."/>
            <person name="Pursley I."/>
            <person name="Horton D.L."/>
            <person name="Alikhan N.F."/>
            <person name="Baker D."/>
            <person name="Gharbi K."/>
            <person name="Hall N."/>
            <person name="Watson M."/>
            <person name="Adriaenssens E.M."/>
            <person name="Foster-Nyarko E."/>
            <person name="Jarju S."/>
            <person name="Secka A."/>
            <person name="Antonio M."/>
            <person name="Oren A."/>
            <person name="Chaudhuri R.R."/>
            <person name="La Ragione R."/>
            <person name="Hildebrand F."/>
            <person name="Pallen M.J."/>
        </authorList>
    </citation>
    <scope>NUCLEOTIDE SEQUENCE</scope>
    <source>
        <strain evidence="18">F6-4510</strain>
    </source>
</reference>
<dbReference type="PRINTS" id="PR00725">
    <property type="entry name" value="DADACBPTASE1"/>
</dbReference>
<protein>
    <recommendedName>
        <fullName evidence="4">serine-type D-Ala-D-Ala carboxypeptidase</fullName>
        <ecNumber evidence="4">3.4.16.4</ecNumber>
    </recommendedName>
</protein>
<evidence type="ECO:0000256" key="5">
    <source>
        <dbReference type="ARBA" id="ARBA00022645"/>
    </source>
</evidence>
<keyword evidence="8" id="KW-0378">Hydrolase</keyword>
<dbReference type="GO" id="GO:0008360">
    <property type="term" value="P:regulation of cell shape"/>
    <property type="evidence" value="ECO:0007669"/>
    <property type="project" value="UniProtKB-KW"/>
</dbReference>
<dbReference type="Proteomes" id="UP000823611">
    <property type="component" value="Unassembled WGS sequence"/>
</dbReference>
<dbReference type="InterPro" id="IPR018044">
    <property type="entry name" value="Peptidase_S11"/>
</dbReference>
<dbReference type="AlphaFoldDB" id="A0A9D9DW90"/>
<evidence type="ECO:0000256" key="13">
    <source>
        <dbReference type="PIRSR" id="PIRSR618044-1"/>
    </source>
</evidence>
<dbReference type="SUPFAM" id="SSF69189">
    <property type="entry name" value="Penicillin-binding protein associated domain"/>
    <property type="match status" value="1"/>
</dbReference>
<evidence type="ECO:0000313" key="19">
    <source>
        <dbReference type="Proteomes" id="UP000823611"/>
    </source>
</evidence>
<dbReference type="Gene3D" id="2.60.410.10">
    <property type="entry name" value="D-Ala-D-Ala carboxypeptidase, C-terminal domain"/>
    <property type="match status" value="1"/>
</dbReference>
<keyword evidence="11" id="KW-0961">Cell wall biogenesis/degradation</keyword>
<evidence type="ECO:0000256" key="12">
    <source>
        <dbReference type="ARBA" id="ARBA00034000"/>
    </source>
</evidence>
<dbReference type="Pfam" id="PF00768">
    <property type="entry name" value="Peptidase_S11"/>
    <property type="match status" value="1"/>
</dbReference>
<feature type="active site" description="Acyl-ester intermediate" evidence="13">
    <location>
        <position position="64"/>
    </location>
</feature>
<reference evidence="18" key="1">
    <citation type="submission" date="2020-10" db="EMBL/GenBank/DDBJ databases">
        <authorList>
            <person name="Gilroy R."/>
        </authorList>
    </citation>
    <scope>NUCLEOTIDE SEQUENCE</scope>
    <source>
        <strain evidence="18">F6-4510</strain>
    </source>
</reference>
<feature type="chain" id="PRO_5039095949" description="serine-type D-Ala-D-Ala carboxypeptidase" evidence="16">
    <location>
        <begin position="26"/>
        <end position="417"/>
    </location>
</feature>
<comment type="pathway">
    <text evidence="2">Cell wall biogenesis; peptidoglycan biosynthesis.</text>
</comment>
<dbReference type="PANTHER" id="PTHR21581">
    <property type="entry name" value="D-ALANYL-D-ALANINE CARBOXYPEPTIDASE"/>
    <property type="match status" value="1"/>
</dbReference>
<feature type="domain" description="Peptidase S11 D-Ala-D-Ala carboxypeptidase A C-terminal" evidence="17">
    <location>
        <begin position="299"/>
        <end position="407"/>
    </location>
</feature>
<dbReference type="SUPFAM" id="SSF56601">
    <property type="entry name" value="beta-lactamase/transpeptidase-like"/>
    <property type="match status" value="1"/>
</dbReference>
<dbReference type="InterPro" id="IPR001967">
    <property type="entry name" value="Peptidase_S11_N"/>
</dbReference>
<dbReference type="Pfam" id="PF07943">
    <property type="entry name" value="PBP5_C"/>
    <property type="match status" value="1"/>
</dbReference>
<comment type="catalytic activity">
    <reaction evidence="12">
        <text>Preferential cleavage: (Ac)2-L-Lys-D-Ala-|-D-Ala. Also transpeptidation of peptidyl-alanyl moieties that are N-acyl substituents of D-alanine.</text>
        <dbReference type="EC" id="3.4.16.4"/>
    </reaction>
</comment>
<evidence type="ECO:0000256" key="11">
    <source>
        <dbReference type="ARBA" id="ARBA00023316"/>
    </source>
</evidence>
<evidence type="ECO:0000256" key="1">
    <source>
        <dbReference type="ARBA" id="ARBA00003217"/>
    </source>
</evidence>
<evidence type="ECO:0000256" key="6">
    <source>
        <dbReference type="ARBA" id="ARBA00022670"/>
    </source>
</evidence>
<keyword evidence="6" id="KW-0645">Protease</keyword>
<accession>A0A9D9DW90</accession>
<evidence type="ECO:0000256" key="14">
    <source>
        <dbReference type="PIRSR" id="PIRSR618044-2"/>
    </source>
</evidence>
<feature type="active site" description="Acyl-ester intermediate" evidence="13">
    <location>
        <position position="61"/>
    </location>
</feature>
<gene>
    <name evidence="18" type="ORF">IAC55_01095</name>
</gene>
<evidence type="ECO:0000256" key="7">
    <source>
        <dbReference type="ARBA" id="ARBA00022729"/>
    </source>
</evidence>